<evidence type="ECO:0000256" key="5">
    <source>
        <dbReference type="SAM" id="MobiDB-lite"/>
    </source>
</evidence>
<dbReference type="Proteomes" id="UP000660339">
    <property type="component" value="Unassembled WGS sequence"/>
</dbReference>
<dbReference type="Pfam" id="PF06271">
    <property type="entry name" value="RDD"/>
    <property type="match status" value="1"/>
</dbReference>
<keyword evidence="2 6" id="KW-0812">Transmembrane</keyword>
<gene>
    <name evidence="8" type="ORF">Cme02nite_18270</name>
</gene>
<dbReference type="PANTHER" id="PTHR38480">
    <property type="entry name" value="SLR0254 PROTEIN"/>
    <property type="match status" value="1"/>
</dbReference>
<evidence type="ECO:0000313" key="9">
    <source>
        <dbReference type="Proteomes" id="UP000660339"/>
    </source>
</evidence>
<organism evidence="8 9">
    <name type="scientific">Catellatospora methionotrophica</name>
    <dbReference type="NCBI Taxonomy" id="121620"/>
    <lineage>
        <taxon>Bacteria</taxon>
        <taxon>Bacillati</taxon>
        <taxon>Actinomycetota</taxon>
        <taxon>Actinomycetes</taxon>
        <taxon>Micromonosporales</taxon>
        <taxon>Micromonosporaceae</taxon>
        <taxon>Catellatospora</taxon>
    </lineage>
</organism>
<comment type="subcellular location">
    <subcellularLocation>
        <location evidence="1">Membrane</location>
        <topology evidence="1">Multi-pass membrane protein</topology>
    </subcellularLocation>
</comment>
<feature type="region of interest" description="Disordered" evidence="5">
    <location>
        <begin position="290"/>
        <end position="332"/>
    </location>
</feature>
<dbReference type="PANTHER" id="PTHR38480:SF1">
    <property type="entry name" value="SLR0254 PROTEIN"/>
    <property type="match status" value="1"/>
</dbReference>
<feature type="transmembrane region" description="Helical" evidence="6">
    <location>
        <begin position="37"/>
        <end position="62"/>
    </location>
</feature>
<keyword evidence="3 6" id="KW-1133">Transmembrane helix</keyword>
<dbReference type="InterPro" id="IPR010432">
    <property type="entry name" value="RDD"/>
</dbReference>
<evidence type="ECO:0000256" key="3">
    <source>
        <dbReference type="ARBA" id="ARBA00022989"/>
    </source>
</evidence>
<evidence type="ECO:0000256" key="6">
    <source>
        <dbReference type="SAM" id="Phobius"/>
    </source>
</evidence>
<name>A0A8J3LFI7_9ACTN</name>
<proteinExistence type="predicted"/>
<dbReference type="EMBL" id="BONJ01000007">
    <property type="protein sequence ID" value="GIG13495.1"/>
    <property type="molecule type" value="Genomic_DNA"/>
</dbReference>
<protein>
    <submittedName>
        <fullName evidence="8">Transporter</fullName>
    </submittedName>
</protein>
<reference evidence="8" key="1">
    <citation type="submission" date="2021-01" db="EMBL/GenBank/DDBJ databases">
        <title>Whole genome shotgun sequence of Catellatospora methionotrophica NBRC 14553.</title>
        <authorList>
            <person name="Komaki H."/>
            <person name="Tamura T."/>
        </authorList>
    </citation>
    <scope>NUCLEOTIDE SEQUENCE</scope>
    <source>
        <strain evidence="8">NBRC 14553</strain>
    </source>
</reference>
<evidence type="ECO:0000259" key="7">
    <source>
        <dbReference type="Pfam" id="PF06271"/>
    </source>
</evidence>
<keyword evidence="9" id="KW-1185">Reference proteome</keyword>
<accession>A0A8J3LFI7</accession>
<keyword evidence="4 6" id="KW-0472">Membrane</keyword>
<feature type="domain" description="RDD" evidence="7">
    <location>
        <begin position="29"/>
        <end position="164"/>
    </location>
</feature>
<evidence type="ECO:0000256" key="1">
    <source>
        <dbReference type="ARBA" id="ARBA00004141"/>
    </source>
</evidence>
<evidence type="ECO:0000256" key="4">
    <source>
        <dbReference type="ARBA" id="ARBA00023136"/>
    </source>
</evidence>
<feature type="transmembrane region" description="Helical" evidence="6">
    <location>
        <begin position="74"/>
        <end position="94"/>
    </location>
</feature>
<dbReference type="AlphaFoldDB" id="A0A8J3LFI7"/>
<sequence>MPMRQGRDSAESTAGLVSGEAVHLEVRLARAGSRVPALMIDIVAQLMVFFVLVLLLLAFFGITRLGDAASSQASYIIALVLTTVGYPTLMLVLTRGRSLGKLAMGLRVVRDDGGPITLRQSFTRALVGATLEWPGMLLIVNWAVSLVVLTGSPRGKRLADVVAGTIVIHDRSPEGWGWVPTTPAPLARWASTLDLTGLDDELALAARHFLARSRGLREPYRTRLGHALASDIAASVTPAAPADTPGWAYLAAVIGERHRRAAQRLARDRASHALLWPELFPPMPAPALAGAAPQGTFPSAPFPGGPAPLIPGQIAQAAPAVDPRSLRPATPV</sequence>
<evidence type="ECO:0000313" key="8">
    <source>
        <dbReference type="EMBL" id="GIG13495.1"/>
    </source>
</evidence>
<feature type="compositionally biased region" description="Pro residues" evidence="5">
    <location>
        <begin position="300"/>
        <end position="309"/>
    </location>
</feature>
<evidence type="ECO:0000256" key="2">
    <source>
        <dbReference type="ARBA" id="ARBA00022692"/>
    </source>
</evidence>
<dbReference type="GO" id="GO:0016020">
    <property type="term" value="C:membrane"/>
    <property type="evidence" value="ECO:0007669"/>
    <property type="project" value="UniProtKB-SubCell"/>
</dbReference>
<comment type="caution">
    <text evidence="8">The sequence shown here is derived from an EMBL/GenBank/DDBJ whole genome shotgun (WGS) entry which is preliminary data.</text>
</comment>
<feature type="compositionally biased region" description="Low complexity" evidence="5">
    <location>
        <begin position="290"/>
        <end position="299"/>
    </location>
</feature>